<dbReference type="RefSeq" id="WP_212697640.1">
    <property type="nucleotide sequence ID" value="NZ_CP058649.1"/>
</dbReference>
<reference evidence="5" key="1">
    <citation type="submission" date="2020-07" db="EMBL/GenBank/DDBJ databases">
        <title>Vallitalea pronyensis genome.</title>
        <authorList>
            <person name="Postec A."/>
        </authorList>
    </citation>
    <scope>NUCLEOTIDE SEQUENCE</scope>
    <source>
        <strain evidence="5">FatNI3</strain>
    </source>
</reference>
<dbReference type="PANTHER" id="PTHR42756:SF1">
    <property type="entry name" value="TRANSCRIPTIONAL REPRESSOR OF EMRAB OPERON"/>
    <property type="match status" value="1"/>
</dbReference>
<accession>A0A8J8MIP4</accession>
<dbReference type="GO" id="GO:0003677">
    <property type="term" value="F:DNA binding"/>
    <property type="evidence" value="ECO:0007669"/>
    <property type="project" value="UniProtKB-KW"/>
</dbReference>
<dbReference type="SUPFAM" id="SSF46785">
    <property type="entry name" value="Winged helix' DNA-binding domain"/>
    <property type="match status" value="1"/>
</dbReference>
<dbReference type="Gene3D" id="1.10.10.10">
    <property type="entry name" value="Winged helix-like DNA-binding domain superfamily/Winged helix DNA-binding domain"/>
    <property type="match status" value="1"/>
</dbReference>
<keyword evidence="1" id="KW-0805">Transcription regulation</keyword>
<name>A0A8J8MIP4_9FIRM</name>
<organism evidence="5 6">
    <name type="scientific">Vallitalea pronyensis</name>
    <dbReference type="NCBI Taxonomy" id="1348613"/>
    <lineage>
        <taxon>Bacteria</taxon>
        <taxon>Bacillati</taxon>
        <taxon>Bacillota</taxon>
        <taxon>Clostridia</taxon>
        <taxon>Lachnospirales</taxon>
        <taxon>Vallitaleaceae</taxon>
        <taxon>Vallitalea</taxon>
    </lineage>
</organism>
<protein>
    <submittedName>
        <fullName evidence="5">MarR family transcriptional regulator</fullName>
    </submittedName>
</protein>
<keyword evidence="6" id="KW-1185">Reference proteome</keyword>
<proteinExistence type="predicted"/>
<keyword evidence="3" id="KW-0804">Transcription</keyword>
<dbReference type="InterPro" id="IPR000835">
    <property type="entry name" value="HTH_MarR-typ"/>
</dbReference>
<keyword evidence="2" id="KW-0238">DNA-binding</keyword>
<sequence>MPFDLNKCVNYISSNRTKKISEAFGRWLEKDNITRIQWIALYFIYTRGPQSQRELSMLMEINDSSAMRLIDRLEREHWVSRVRSNEDRRVMKVVLTQEGEELIAKLLPIGDDFSQLLIKDIDPDELYIFQKVQQKMFDNIMQDERSKK</sequence>
<dbReference type="InterPro" id="IPR036390">
    <property type="entry name" value="WH_DNA-bd_sf"/>
</dbReference>
<evidence type="ECO:0000313" key="6">
    <source>
        <dbReference type="Proteomes" id="UP000683246"/>
    </source>
</evidence>
<dbReference type="SMART" id="SM00347">
    <property type="entry name" value="HTH_MARR"/>
    <property type="match status" value="1"/>
</dbReference>
<evidence type="ECO:0000313" key="5">
    <source>
        <dbReference type="EMBL" id="QUI22162.1"/>
    </source>
</evidence>
<dbReference type="PROSITE" id="PS50995">
    <property type="entry name" value="HTH_MARR_2"/>
    <property type="match status" value="1"/>
</dbReference>
<evidence type="ECO:0000256" key="2">
    <source>
        <dbReference type="ARBA" id="ARBA00023125"/>
    </source>
</evidence>
<gene>
    <name evidence="5" type="ORF">HZI73_07540</name>
</gene>
<dbReference type="AlphaFoldDB" id="A0A8J8MIP4"/>
<evidence type="ECO:0000256" key="3">
    <source>
        <dbReference type="ARBA" id="ARBA00023163"/>
    </source>
</evidence>
<dbReference type="InterPro" id="IPR036388">
    <property type="entry name" value="WH-like_DNA-bd_sf"/>
</dbReference>
<dbReference type="Proteomes" id="UP000683246">
    <property type="component" value="Chromosome"/>
</dbReference>
<dbReference type="Pfam" id="PF01047">
    <property type="entry name" value="MarR"/>
    <property type="match status" value="1"/>
</dbReference>
<evidence type="ECO:0000256" key="1">
    <source>
        <dbReference type="ARBA" id="ARBA00023015"/>
    </source>
</evidence>
<feature type="domain" description="HTH marR-type" evidence="4">
    <location>
        <begin position="1"/>
        <end position="138"/>
    </location>
</feature>
<dbReference type="GO" id="GO:0003700">
    <property type="term" value="F:DNA-binding transcription factor activity"/>
    <property type="evidence" value="ECO:0007669"/>
    <property type="project" value="InterPro"/>
</dbReference>
<dbReference type="PANTHER" id="PTHR42756">
    <property type="entry name" value="TRANSCRIPTIONAL REGULATOR, MARR"/>
    <property type="match status" value="1"/>
</dbReference>
<evidence type="ECO:0000259" key="4">
    <source>
        <dbReference type="PROSITE" id="PS50995"/>
    </source>
</evidence>
<dbReference type="KEGG" id="vpy:HZI73_07540"/>
<dbReference type="EMBL" id="CP058649">
    <property type="protein sequence ID" value="QUI22162.1"/>
    <property type="molecule type" value="Genomic_DNA"/>
</dbReference>
<dbReference type="PRINTS" id="PR00598">
    <property type="entry name" value="HTHMARR"/>
</dbReference>